<name>A0A7C2JZA5_9PLAN</name>
<comment type="caution">
    <text evidence="2">The sequence shown here is derived from an EMBL/GenBank/DDBJ whole genome shotgun (WGS) entry which is preliminary data.</text>
</comment>
<organism evidence="2">
    <name type="scientific">Schlesneria paludicola</name>
    <dbReference type="NCBI Taxonomy" id="360056"/>
    <lineage>
        <taxon>Bacteria</taxon>
        <taxon>Pseudomonadati</taxon>
        <taxon>Planctomycetota</taxon>
        <taxon>Planctomycetia</taxon>
        <taxon>Planctomycetales</taxon>
        <taxon>Planctomycetaceae</taxon>
        <taxon>Schlesneria</taxon>
    </lineage>
</organism>
<feature type="compositionally biased region" description="Basic residues" evidence="1">
    <location>
        <begin position="82"/>
        <end position="92"/>
    </location>
</feature>
<proteinExistence type="predicted"/>
<dbReference type="AlphaFoldDB" id="A0A7C2JZA5"/>
<protein>
    <submittedName>
        <fullName evidence="2">Uncharacterized protein</fullName>
    </submittedName>
</protein>
<sequence length="92" mass="9986">MDTVMYAGVRARYRVGNQPGRWGDGEMGRWGDGEMGREHWSASRRSSSPPLPGSFSPRLLFSPAPPLPGLFNSPAAAAAGRARPRRRPARPA</sequence>
<feature type="region of interest" description="Disordered" evidence="1">
    <location>
        <begin position="18"/>
        <end position="92"/>
    </location>
</feature>
<reference evidence="2" key="1">
    <citation type="journal article" date="2020" name="mSystems">
        <title>Genome- and Community-Level Interaction Insights into Carbon Utilization and Element Cycling Functions of Hydrothermarchaeota in Hydrothermal Sediment.</title>
        <authorList>
            <person name="Zhou Z."/>
            <person name="Liu Y."/>
            <person name="Xu W."/>
            <person name="Pan J."/>
            <person name="Luo Z.H."/>
            <person name="Li M."/>
        </authorList>
    </citation>
    <scope>NUCLEOTIDE SEQUENCE [LARGE SCALE GENOMIC DNA]</scope>
    <source>
        <strain evidence="2">SpSt-339</strain>
    </source>
</reference>
<evidence type="ECO:0000256" key="1">
    <source>
        <dbReference type="SAM" id="MobiDB-lite"/>
    </source>
</evidence>
<gene>
    <name evidence="2" type="ORF">ENQ76_07940</name>
</gene>
<feature type="compositionally biased region" description="Low complexity" evidence="1">
    <location>
        <begin position="43"/>
        <end position="62"/>
    </location>
</feature>
<accession>A0A7C2JZA5</accession>
<dbReference type="EMBL" id="DSOK01000231">
    <property type="protein sequence ID" value="HEN15382.1"/>
    <property type="molecule type" value="Genomic_DNA"/>
</dbReference>
<feature type="compositionally biased region" description="Basic and acidic residues" evidence="1">
    <location>
        <begin position="23"/>
        <end position="41"/>
    </location>
</feature>
<evidence type="ECO:0000313" key="2">
    <source>
        <dbReference type="EMBL" id="HEN15382.1"/>
    </source>
</evidence>